<proteinExistence type="predicted"/>
<dbReference type="RefSeq" id="WP_162032558.1">
    <property type="nucleotide sequence ID" value="NZ_CACVBR010000011.1"/>
</dbReference>
<evidence type="ECO:0008006" key="4">
    <source>
        <dbReference type="Google" id="ProtNLM"/>
    </source>
</evidence>
<gene>
    <name evidence="2" type="ORF">CHRY9293_01681</name>
</gene>
<keyword evidence="3" id="KW-1185">Reference proteome</keyword>
<protein>
    <recommendedName>
        <fullName evidence="4">Lipocalin-like domain-containing protein</fullName>
    </recommendedName>
</protein>
<evidence type="ECO:0000313" key="3">
    <source>
        <dbReference type="Proteomes" id="UP000445144"/>
    </source>
</evidence>
<name>A0A6N4XAN7_9FLAO</name>
<evidence type="ECO:0000256" key="1">
    <source>
        <dbReference type="SAM" id="SignalP"/>
    </source>
</evidence>
<reference evidence="2 3" key="1">
    <citation type="submission" date="2020-01" db="EMBL/GenBank/DDBJ databases">
        <authorList>
            <person name="Rodrigo-Torres L."/>
            <person name="Arahal R. D."/>
            <person name="Lucena T."/>
        </authorList>
    </citation>
    <scope>NUCLEOTIDE SEQUENCE [LARGE SCALE GENOMIC DNA]</scope>
    <source>
        <strain evidence="2 3">CECT 9293</strain>
    </source>
</reference>
<keyword evidence="1" id="KW-0732">Signal</keyword>
<evidence type="ECO:0000313" key="2">
    <source>
        <dbReference type="EMBL" id="CAA7195483.1"/>
    </source>
</evidence>
<feature type="signal peptide" evidence="1">
    <location>
        <begin position="1"/>
        <end position="25"/>
    </location>
</feature>
<dbReference type="EMBL" id="CACVBR010000011">
    <property type="protein sequence ID" value="CAA7195483.1"/>
    <property type="molecule type" value="Genomic_DNA"/>
</dbReference>
<accession>A0A6N4XAN7</accession>
<dbReference type="Proteomes" id="UP000445144">
    <property type="component" value="Unassembled WGS sequence"/>
</dbReference>
<organism evidence="2 3">
    <name type="scientific">Chryseobacterium potabilaquae</name>
    <dbReference type="NCBI Taxonomy" id="2675057"/>
    <lineage>
        <taxon>Bacteria</taxon>
        <taxon>Pseudomonadati</taxon>
        <taxon>Bacteroidota</taxon>
        <taxon>Flavobacteriia</taxon>
        <taxon>Flavobacteriales</taxon>
        <taxon>Weeksellaceae</taxon>
        <taxon>Chryseobacterium group</taxon>
        <taxon>Chryseobacterium</taxon>
    </lineage>
</organism>
<feature type="chain" id="PRO_5026654108" description="Lipocalin-like domain-containing protein" evidence="1">
    <location>
        <begin position="26"/>
        <end position="84"/>
    </location>
</feature>
<dbReference type="AlphaFoldDB" id="A0A6N4XAN7"/>
<sequence length="84" mass="9702">MRKYYFIFVCLILSTILLNCSSSGDNDSIENVVTEQLSIQSRLIGKWYTDSNEPDIVYFRSDGRVEMTYLKFGNNNEDIIDMGT</sequence>